<dbReference type="EMBL" id="UZAE01012327">
    <property type="protein sequence ID" value="VDO04584.1"/>
    <property type="molecule type" value="Genomic_DNA"/>
</dbReference>
<feature type="compositionally biased region" description="Basic and acidic residues" evidence="2">
    <location>
        <begin position="243"/>
        <end position="265"/>
    </location>
</feature>
<dbReference type="AlphaFoldDB" id="A0A0R3TMN2"/>
<evidence type="ECO:0000313" key="5">
    <source>
        <dbReference type="WBParaSite" id="HNAJ_0000858301-mRNA-1"/>
    </source>
</evidence>
<accession>A0A0R3TMN2</accession>
<evidence type="ECO:0000313" key="4">
    <source>
        <dbReference type="Proteomes" id="UP000278807"/>
    </source>
</evidence>
<keyword evidence="4" id="KW-1185">Reference proteome</keyword>
<sequence>MNSEVRTKERMEKAEYLRLLRSKILHVQAEISRNDVKLNDYRGYQRFLVTLVKMKESESSLDKQGKIILSTQRLPYLYSEELSNYFNHPSELIDLLKNLEISNLALIQGCQDAEEVIESLSRTEKTLREESEKEVATLNEKIERLREMILEGDDEYIEEFNQKMVPEEATNEEEEFRKLCENVASVYKEISEEVVLGKQVITAVTQFAQIEAHIAERLSSVSSYPPQRVAHLFTSVRNARRNEFRRQQREEEKRKEEERNRRILERAQAPPPDVAAFRRAAVKLRSRSNL</sequence>
<proteinExistence type="predicted"/>
<dbReference type="Proteomes" id="UP000278807">
    <property type="component" value="Unassembled WGS sequence"/>
</dbReference>
<dbReference type="PANTHER" id="PTHR21683:SF3">
    <property type="entry name" value="CILIA AND FLAGELLA ASSOCIATED PROTEIN 100"/>
    <property type="match status" value="1"/>
</dbReference>
<dbReference type="InterPro" id="IPR051147">
    <property type="entry name" value="CFAP_domain-containing"/>
</dbReference>
<evidence type="ECO:0000313" key="3">
    <source>
        <dbReference type="EMBL" id="VDO04584.1"/>
    </source>
</evidence>
<evidence type="ECO:0000256" key="2">
    <source>
        <dbReference type="SAM" id="MobiDB-lite"/>
    </source>
</evidence>
<feature type="coiled-coil region" evidence="1">
    <location>
        <begin position="110"/>
        <end position="155"/>
    </location>
</feature>
<feature type="region of interest" description="Disordered" evidence="2">
    <location>
        <begin position="243"/>
        <end position="272"/>
    </location>
</feature>
<protein>
    <submittedName>
        <fullName evidence="5">DUF4200 domain-containing protein</fullName>
    </submittedName>
</protein>
<reference evidence="3 4" key="2">
    <citation type="submission" date="2018-11" db="EMBL/GenBank/DDBJ databases">
        <authorList>
            <consortium name="Pathogen Informatics"/>
        </authorList>
    </citation>
    <scope>NUCLEOTIDE SEQUENCE [LARGE SCALE GENOMIC DNA]</scope>
</reference>
<keyword evidence="1" id="KW-0175">Coiled coil</keyword>
<gene>
    <name evidence="3" type="ORF">HNAJ_LOCUS8579</name>
</gene>
<dbReference type="OrthoDB" id="6284858at2759"/>
<dbReference type="PANTHER" id="PTHR21683">
    <property type="entry name" value="COILED-COIL DOMAIN-CONTAINING PROTEIN 42 LIKE-2-LIKE-RELATED"/>
    <property type="match status" value="1"/>
</dbReference>
<evidence type="ECO:0000256" key="1">
    <source>
        <dbReference type="SAM" id="Coils"/>
    </source>
</evidence>
<organism evidence="5">
    <name type="scientific">Rodentolepis nana</name>
    <name type="common">Dwarf tapeworm</name>
    <name type="synonym">Hymenolepis nana</name>
    <dbReference type="NCBI Taxonomy" id="102285"/>
    <lineage>
        <taxon>Eukaryota</taxon>
        <taxon>Metazoa</taxon>
        <taxon>Spiralia</taxon>
        <taxon>Lophotrochozoa</taxon>
        <taxon>Platyhelminthes</taxon>
        <taxon>Cestoda</taxon>
        <taxon>Eucestoda</taxon>
        <taxon>Cyclophyllidea</taxon>
        <taxon>Hymenolepididae</taxon>
        <taxon>Rodentolepis</taxon>
    </lineage>
</organism>
<reference evidence="5" key="1">
    <citation type="submission" date="2017-02" db="UniProtKB">
        <authorList>
            <consortium name="WormBaseParasite"/>
        </authorList>
    </citation>
    <scope>IDENTIFICATION</scope>
</reference>
<name>A0A0R3TMN2_RODNA</name>
<dbReference type="WBParaSite" id="HNAJ_0000858301-mRNA-1">
    <property type="protein sequence ID" value="HNAJ_0000858301-mRNA-1"/>
    <property type="gene ID" value="HNAJ_0000858301"/>
</dbReference>